<organism evidence="1 2">
    <name type="scientific">Mycena venus</name>
    <dbReference type="NCBI Taxonomy" id="2733690"/>
    <lineage>
        <taxon>Eukaryota</taxon>
        <taxon>Fungi</taxon>
        <taxon>Dikarya</taxon>
        <taxon>Basidiomycota</taxon>
        <taxon>Agaricomycotina</taxon>
        <taxon>Agaricomycetes</taxon>
        <taxon>Agaricomycetidae</taxon>
        <taxon>Agaricales</taxon>
        <taxon>Marasmiineae</taxon>
        <taxon>Mycenaceae</taxon>
        <taxon>Mycena</taxon>
    </lineage>
</organism>
<keyword evidence="2" id="KW-1185">Reference proteome</keyword>
<name>A0A8H6XL38_9AGAR</name>
<protein>
    <submittedName>
        <fullName evidence="1">Glutathione-independent glyoxalase DJR-1.1</fullName>
    </submittedName>
</protein>
<gene>
    <name evidence="1" type="ORF">MVEN_01730800</name>
</gene>
<comment type="caution">
    <text evidence="1">The sequence shown here is derived from an EMBL/GenBank/DDBJ whole genome shotgun (WGS) entry which is preliminary data.</text>
</comment>
<accession>A0A8H6XL38</accession>
<dbReference type="OrthoDB" id="543156at2759"/>
<sequence>MSKNTAVQSLVREFLAKHKIIYSKKPGSADCYARQPLTSHPSVNVQLENDFDYSENPVVVSNGLVTRYGIPIALTRVGPLYDADKHADGLPDPKSDGSWAAPHNRARLGDLEDNRHLLAIAKVVVEPLVSVVRRPDGDSGEVDLHRAEDAHDGQALCHRALCNLVLVSQRRSTEPEGDASTSAVGPTTTYLSAVERTHISSFARGLITMLCTETRARRFPARRHEVPL</sequence>
<dbReference type="EMBL" id="JACAZI010000016">
    <property type="protein sequence ID" value="KAF7343007.1"/>
    <property type="molecule type" value="Genomic_DNA"/>
</dbReference>
<evidence type="ECO:0000313" key="2">
    <source>
        <dbReference type="Proteomes" id="UP000620124"/>
    </source>
</evidence>
<dbReference type="AlphaFoldDB" id="A0A8H6XL38"/>
<dbReference type="Proteomes" id="UP000620124">
    <property type="component" value="Unassembled WGS sequence"/>
</dbReference>
<reference evidence="1" key="1">
    <citation type="submission" date="2020-05" db="EMBL/GenBank/DDBJ databases">
        <title>Mycena genomes resolve the evolution of fungal bioluminescence.</title>
        <authorList>
            <person name="Tsai I.J."/>
        </authorList>
    </citation>
    <scope>NUCLEOTIDE SEQUENCE</scope>
    <source>
        <strain evidence="1">CCC161011</strain>
    </source>
</reference>
<proteinExistence type="predicted"/>
<evidence type="ECO:0000313" key="1">
    <source>
        <dbReference type="EMBL" id="KAF7343007.1"/>
    </source>
</evidence>